<dbReference type="Gene3D" id="1.10.510.10">
    <property type="entry name" value="Transferase(Phosphotransferase) domain 1"/>
    <property type="match status" value="1"/>
</dbReference>
<evidence type="ECO:0000256" key="2">
    <source>
        <dbReference type="ARBA" id="ARBA00012513"/>
    </source>
</evidence>
<feature type="domain" description="PH" evidence="12">
    <location>
        <begin position="95"/>
        <end position="190"/>
    </location>
</feature>
<organism evidence="15 16">
    <name type="scientific">Calocera viscosa (strain TUFC12733)</name>
    <dbReference type="NCBI Taxonomy" id="1330018"/>
    <lineage>
        <taxon>Eukaryota</taxon>
        <taxon>Fungi</taxon>
        <taxon>Dikarya</taxon>
        <taxon>Basidiomycota</taxon>
        <taxon>Agaricomycotina</taxon>
        <taxon>Dacrymycetes</taxon>
        <taxon>Dacrymycetales</taxon>
        <taxon>Dacrymycetaceae</taxon>
        <taxon>Calocera</taxon>
    </lineage>
</organism>
<keyword evidence="3" id="KW-0723">Serine/threonine-protein kinase</keyword>
<feature type="binding site" evidence="10">
    <location>
        <position position="560"/>
    </location>
    <ligand>
        <name>ATP</name>
        <dbReference type="ChEBI" id="CHEBI:30616"/>
    </ligand>
</feature>
<dbReference type="PANTHER" id="PTHR45832">
    <property type="entry name" value="SERINE/THREONINE-PROTEIN KINASE SAMKA-RELATED-RELATED"/>
    <property type="match status" value="1"/>
</dbReference>
<accession>A0A167NB52</accession>
<feature type="domain" description="CRIB" evidence="14">
    <location>
        <begin position="194"/>
        <end position="207"/>
    </location>
</feature>
<dbReference type="Pfam" id="PF00069">
    <property type="entry name" value="Pkinase"/>
    <property type="match status" value="1"/>
</dbReference>
<evidence type="ECO:0000256" key="4">
    <source>
        <dbReference type="ARBA" id="ARBA00022679"/>
    </source>
</evidence>
<evidence type="ECO:0000256" key="8">
    <source>
        <dbReference type="ARBA" id="ARBA00047899"/>
    </source>
</evidence>
<keyword evidence="4" id="KW-0808">Transferase</keyword>
<feature type="compositionally biased region" description="Polar residues" evidence="11">
    <location>
        <begin position="295"/>
        <end position="320"/>
    </location>
</feature>
<dbReference type="InterPro" id="IPR051931">
    <property type="entry name" value="PAK3-like"/>
</dbReference>
<dbReference type="InterPro" id="IPR001849">
    <property type="entry name" value="PH_domain"/>
</dbReference>
<dbReference type="PROSITE" id="PS50108">
    <property type="entry name" value="CRIB"/>
    <property type="match status" value="1"/>
</dbReference>
<comment type="similarity">
    <text evidence="1">Belongs to the protein kinase superfamily. STE Ser/Thr protein kinase family. STE20 subfamily.</text>
</comment>
<feature type="compositionally biased region" description="Low complexity" evidence="11">
    <location>
        <begin position="45"/>
        <end position="78"/>
    </location>
</feature>
<evidence type="ECO:0000256" key="10">
    <source>
        <dbReference type="PROSITE-ProRule" id="PRU10141"/>
    </source>
</evidence>
<dbReference type="InterPro" id="IPR011009">
    <property type="entry name" value="Kinase-like_dom_sf"/>
</dbReference>
<dbReference type="AlphaFoldDB" id="A0A167NB52"/>
<proteinExistence type="inferred from homology"/>
<keyword evidence="6 15" id="KW-0418">Kinase</keyword>
<keyword evidence="5 10" id="KW-0547">Nucleotide-binding</keyword>
<dbReference type="InterPro" id="IPR011993">
    <property type="entry name" value="PH-like_dom_sf"/>
</dbReference>
<dbReference type="FunFam" id="3.30.200.20:FF:000705">
    <property type="entry name" value="Non-specific serine/threonine protein kinase"/>
    <property type="match status" value="1"/>
</dbReference>
<dbReference type="CDD" id="cd01093">
    <property type="entry name" value="CRIB_PAK_like"/>
    <property type="match status" value="1"/>
</dbReference>
<reference evidence="15 16" key="1">
    <citation type="journal article" date="2016" name="Mol. Biol. Evol.">
        <title>Comparative Genomics of Early-Diverging Mushroom-Forming Fungi Provides Insights into the Origins of Lignocellulose Decay Capabilities.</title>
        <authorList>
            <person name="Nagy L.G."/>
            <person name="Riley R."/>
            <person name="Tritt A."/>
            <person name="Adam C."/>
            <person name="Daum C."/>
            <person name="Floudas D."/>
            <person name="Sun H."/>
            <person name="Yadav J.S."/>
            <person name="Pangilinan J."/>
            <person name="Larsson K.H."/>
            <person name="Matsuura K."/>
            <person name="Barry K."/>
            <person name="Labutti K."/>
            <person name="Kuo R."/>
            <person name="Ohm R.A."/>
            <person name="Bhattacharya S.S."/>
            <person name="Shirouzu T."/>
            <person name="Yoshinaga Y."/>
            <person name="Martin F.M."/>
            <person name="Grigoriev I.V."/>
            <person name="Hibbett D.S."/>
        </authorList>
    </citation>
    <scope>NUCLEOTIDE SEQUENCE [LARGE SCALE GENOMIC DNA]</scope>
    <source>
        <strain evidence="15 16">TUFC12733</strain>
    </source>
</reference>
<dbReference type="STRING" id="1330018.A0A167NB52"/>
<dbReference type="InterPro" id="IPR008271">
    <property type="entry name" value="Ser/Thr_kinase_AS"/>
</dbReference>
<name>A0A167NB52_CALVF</name>
<dbReference type="PROSITE" id="PS00107">
    <property type="entry name" value="PROTEIN_KINASE_ATP"/>
    <property type="match status" value="1"/>
</dbReference>
<evidence type="ECO:0000256" key="5">
    <source>
        <dbReference type="ARBA" id="ARBA00022741"/>
    </source>
</evidence>
<dbReference type="PROSITE" id="PS50011">
    <property type="entry name" value="PROTEIN_KINASE_DOM"/>
    <property type="match status" value="1"/>
</dbReference>
<dbReference type="InterPro" id="IPR017441">
    <property type="entry name" value="Protein_kinase_ATP_BS"/>
</dbReference>
<feature type="region of interest" description="Disordered" evidence="11">
    <location>
        <begin position="412"/>
        <end position="504"/>
    </location>
</feature>
<dbReference type="InterPro" id="IPR036936">
    <property type="entry name" value="CRIB_dom_sf"/>
</dbReference>
<evidence type="ECO:0000256" key="9">
    <source>
        <dbReference type="ARBA" id="ARBA00048679"/>
    </source>
</evidence>
<dbReference type="SUPFAM" id="SSF50729">
    <property type="entry name" value="PH domain-like"/>
    <property type="match status" value="1"/>
</dbReference>
<dbReference type="FunFam" id="1.10.510.10:FF:000139">
    <property type="entry name" value="Non-specific serine/threonine protein kinase"/>
    <property type="match status" value="1"/>
</dbReference>
<dbReference type="PROSITE" id="PS50003">
    <property type="entry name" value="PH_DOMAIN"/>
    <property type="match status" value="1"/>
</dbReference>
<dbReference type="SUPFAM" id="SSF56112">
    <property type="entry name" value="Protein kinase-like (PK-like)"/>
    <property type="match status" value="1"/>
</dbReference>
<evidence type="ECO:0000259" key="13">
    <source>
        <dbReference type="PROSITE" id="PS50011"/>
    </source>
</evidence>
<dbReference type="InterPro" id="IPR000719">
    <property type="entry name" value="Prot_kinase_dom"/>
</dbReference>
<dbReference type="SMART" id="SM00220">
    <property type="entry name" value="S_TKc"/>
    <property type="match status" value="1"/>
</dbReference>
<dbReference type="Pfam" id="PF00786">
    <property type="entry name" value="PBD"/>
    <property type="match status" value="1"/>
</dbReference>
<dbReference type="CDD" id="cd06614">
    <property type="entry name" value="STKc_PAK"/>
    <property type="match status" value="1"/>
</dbReference>
<evidence type="ECO:0000256" key="6">
    <source>
        <dbReference type="ARBA" id="ARBA00022777"/>
    </source>
</evidence>
<keyword evidence="16" id="KW-1185">Reference proteome</keyword>
<dbReference type="PANTHER" id="PTHR45832:SF22">
    <property type="entry name" value="SERINE_THREONINE-PROTEIN KINASE SAMKA-RELATED"/>
    <property type="match status" value="1"/>
</dbReference>
<evidence type="ECO:0000256" key="1">
    <source>
        <dbReference type="ARBA" id="ARBA00008874"/>
    </source>
</evidence>
<protein>
    <recommendedName>
        <fullName evidence="2">non-specific serine/threonine protein kinase</fullName>
        <ecNumber evidence="2">2.7.11.1</ecNumber>
    </recommendedName>
</protein>
<evidence type="ECO:0000256" key="11">
    <source>
        <dbReference type="SAM" id="MobiDB-lite"/>
    </source>
</evidence>
<feature type="region of interest" description="Disordered" evidence="11">
    <location>
        <begin position="352"/>
        <end position="393"/>
    </location>
</feature>
<dbReference type="FunFam" id="3.90.810.10:FF:000005">
    <property type="entry name" value="Non-specific serine/threonine protein kinase"/>
    <property type="match status" value="1"/>
</dbReference>
<dbReference type="Gene3D" id="2.30.29.30">
    <property type="entry name" value="Pleckstrin-homology domain (PH domain)/Phosphotyrosine-binding domain (PTB)"/>
    <property type="match status" value="1"/>
</dbReference>
<dbReference type="Gene3D" id="3.90.810.10">
    <property type="entry name" value="CRIB domain"/>
    <property type="match status" value="1"/>
</dbReference>
<gene>
    <name evidence="15" type="ORF">CALVIDRAFT_562887</name>
</gene>
<dbReference type="EMBL" id="KV417279">
    <property type="protein sequence ID" value="KZO97533.1"/>
    <property type="molecule type" value="Genomic_DNA"/>
</dbReference>
<dbReference type="GO" id="GO:0005524">
    <property type="term" value="F:ATP binding"/>
    <property type="evidence" value="ECO:0007669"/>
    <property type="project" value="UniProtKB-UniRule"/>
</dbReference>
<dbReference type="OrthoDB" id="248923at2759"/>
<dbReference type="EC" id="2.7.11.1" evidence="2"/>
<evidence type="ECO:0000313" key="15">
    <source>
        <dbReference type="EMBL" id="KZO97533.1"/>
    </source>
</evidence>
<comment type="catalytic activity">
    <reaction evidence="8">
        <text>L-threonyl-[protein] + ATP = O-phospho-L-threonyl-[protein] + ADP + H(+)</text>
        <dbReference type="Rhea" id="RHEA:46608"/>
        <dbReference type="Rhea" id="RHEA-COMP:11060"/>
        <dbReference type="Rhea" id="RHEA-COMP:11605"/>
        <dbReference type="ChEBI" id="CHEBI:15378"/>
        <dbReference type="ChEBI" id="CHEBI:30013"/>
        <dbReference type="ChEBI" id="CHEBI:30616"/>
        <dbReference type="ChEBI" id="CHEBI:61977"/>
        <dbReference type="ChEBI" id="CHEBI:456216"/>
        <dbReference type="EC" id="2.7.11.1"/>
    </reaction>
</comment>
<dbReference type="InterPro" id="IPR033923">
    <property type="entry name" value="PAK_BD"/>
</dbReference>
<keyword evidence="7 10" id="KW-0067">ATP-binding</keyword>
<feature type="region of interest" description="Disordered" evidence="11">
    <location>
        <begin position="1"/>
        <end position="78"/>
    </location>
</feature>
<feature type="compositionally biased region" description="Low complexity" evidence="11">
    <location>
        <begin position="412"/>
        <end position="454"/>
    </location>
</feature>
<dbReference type="Gene3D" id="3.30.200.20">
    <property type="entry name" value="Phosphorylase Kinase, domain 1"/>
    <property type="match status" value="1"/>
</dbReference>
<dbReference type="PROSITE" id="PS00108">
    <property type="entry name" value="PROTEIN_KINASE_ST"/>
    <property type="match status" value="1"/>
</dbReference>
<evidence type="ECO:0000313" key="16">
    <source>
        <dbReference type="Proteomes" id="UP000076738"/>
    </source>
</evidence>
<feature type="domain" description="Protein kinase" evidence="13">
    <location>
        <begin position="531"/>
        <end position="783"/>
    </location>
</feature>
<dbReference type="SMART" id="SM00285">
    <property type="entry name" value="PBD"/>
    <property type="match status" value="1"/>
</dbReference>
<dbReference type="CDD" id="cd13279">
    <property type="entry name" value="PH_Cla4_Ste20"/>
    <property type="match status" value="1"/>
</dbReference>
<evidence type="ECO:0000259" key="12">
    <source>
        <dbReference type="PROSITE" id="PS50003"/>
    </source>
</evidence>
<feature type="compositionally biased region" description="Basic and acidic residues" evidence="11">
    <location>
        <begin position="481"/>
        <end position="504"/>
    </location>
</feature>
<dbReference type="GO" id="GO:0106310">
    <property type="term" value="F:protein serine kinase activity"/>
    <property type="evidence" value="ECO:0007669"/>
    <property type="project" value="RHEA"/>
</dbReference>
<dbReference type="InterPro" id="IPR000095">
    <property type="entry name" value="CRIB_dom"/>
</dbReference>
<dbReference type="SMART" id="SM00233">
    <property type="entry name" value="PH"/>
    <property type="match status" value="1"/>
</dbReference>
<sequence length="805" mass="87208">MAFESPRNLTPTALTPSRPAPPTPMQRRPTDLSLPISNPIPLHLSQGQGQQPPSSASSQRSYAPSNNGNGSSPSLAGSFRSLQRDEYGGGIGSMAVVQSGWVQVKEEGFAGLFWQRRYMVLREGSLSLHKTESSGASTTIPLRDIQSVSRVELRPYCLLIELTGSRKLHISFKSDAELYQWQEEIYSRSPSAGVSHPTDFVHKVHVGFDPVSGAFTGLPEQWTRLLSASQITKEDYAKNPQAVLDVLEFYTDRQKREAEGGDLTVAGPANAAVVTRAPGRFAGGTGLGGQLAQQRSDGPSASTSSLNTLGTASTAGTETSRAPLVRQETAPAAIDTRGAESRLKELTLANSIHRPLPQASRPAPAPPGARQPVQASRPAPPPPGQRAQGKPAQEYGIRKEAISSPLGIAPAQEEAAAPASVPVPAQAEQRPQLAPAKSAPTANAPSSTAAGALAGPPPVKPLQAAKKLPPPAVDPLASAMDKLEAKSPEGQRERELKKKAEEEKRISTLSEGQIMERMRSVVDRENPRELYARIRKIGQGASGHVWVAKTNVDGKKVAIKQMDLSHQPRKELIVNEIIVMKESQHPNIVNFIASYLVTSNELWVVMEYMEGGALTDVIEHNTLNEDQISAICLETCKGLCHLHDQSIIHRDIKSDNVLLDAQGRVKITDFGFCAKLTETKSKRATMVGTPYWMAPEVVKQKEYGAKVDIWSLGIMAIEMIEKEPPYLDEEPLKALYLIATNGTPTLKNPEALSRELKSFLSVCLCVDVKSRATADELLRHEFFQLACSPQQGLAPLLRWRNNQGA</sequence>
<dbReference type="Proteomes" id="UP000076738">
    <property type="component" value="Unassembled WGS sequence"/>
</dbReference>
<dbReference type="Pfam" id="PF00169">
    <property type="entry name" value="PH"/>
    <property type="match status" value="1"/>
</dbReference>
<evidence type="ECO:0000256" key="7">
    <source>
        <dbReference type="ARBA" id="ARBA00022840"/>
    </source>
</evidence>
<dbReference type="GO" id="GO:0004674">
    <property type="term" value="F:protein serine/threonine kinase activity"/>
    <property type="evidence" value="ECO:0007669"/>
    <property type="project" value="UniProtKB-KW"/>
</dbReference>
<feature type="region of interest" description="Disordered" evidence="11">
    <location>
        <begin position="284"/>
        <end position="340"/>
    </location>
</feature>
<evidence type="ECO:0000259" key="14">
    <source>
        <dbReference type="PROSITE" id="PS50108"/>
    </source>
</evidence>
<comment type="catalytic activity">
    <reaction evidence="9">
        <text>L-seryl-[protein] + ATP = O-phospho-L-seryl-[protein] + ADP + H(+)</text>
        <dbReference type="Rhea" id="RHEA:17989"/>
        <dbReference type="Rhea" id="RHEA-COMP:9863"/>
        <dbReference type="Rhea" id="RHEA-COMP:11604"/>
        <dbReference type="ChEBI" id="CHEBI:15378"/>
        <dbReference type="ChEBI" id="CHEBI:29999"/>
        <dbReference type="ChEBI" id="CHEBI:30616"/>
        <dbReference type="ChEBI" id="CHEBI:83421"/>
        <dbReference type="ChEBI" id="CHEBI:456216"/>
        <dbReference type="EC" id="2.7.11.1"/>
    </reaction>
</comment>
<evidence type="ECO:0000256" key="3">
    <source>
        <dbReference type="ARBA" id="ARBA00022527"/>
    </source>
</evidence>